<evidence type="ECO:0000313" key="3">
    <source>
        <dbReference type="Proteomes" id="UP000049077"/>
    </source>
</evidence>
<evidence type="ECO:0000256" key="1">
    <source>
        <dbReference type="SAM" id="SignalP"/>
    </source>
</evidence>
<feature type="chain" id="PRO_5045704327" description="Polyisoprenoid-binding protein YceI" evidence="1">
    <location>
        <begin position="21"/>
        <end position="204"/>
    </location>
</feature>
<dbReference type="Proteomes" id="UP000049077">
    <property type="component" value="Unassembled WGS sequence"/>
</dbReference>
<evidence type="ECO:0008006" key="4">
    <source>
        <dbReference type="Google" id="ProtNLM"/>
    </source>
</evidence>
<name>A0ABM9QTY3_9VIBR</name>
<reference evidence="2 3" key="1">
    <citation type="submission" date="2014-06" db="EMBL/GenBank/DDBJ databases">
        <authorList>
            <person name="Le Roux F."/>
        </authorList>
    </citation>
    <scope>NUCLEOTIDE SEQUENCE [LARGE SCALE GENOMIC DNA]</scope>
    <source>
        <strain evidence="2 3">J5-4</strain>
    </source>
</reference>
<keyword evidence="3" id="KW-1185">Reference proteome</keyword>
<sequence>MKKNILSGLIVSAIATTAFAAQPSAPTPGAGDVDTTSATIKWTAKVPTIMPGQWVTFTGAGGKTDNLEASMTINADGTFASEPVVLEIHQWDSESEMVGEPLHVGEGEAVSGDVYAEKITYNLESLDFLSAKGVDLTSVRGVVSEGTLGDFEVNQSVEATDSESWRTSWSVENMPLERLPAVIAGDTIEAISVVRADVAFANKP</sequence>
<protein>
    <recommendedName>
        <fullName evidence="4">Polyisoprenoid-binding protein YceI</fullName>
    </recommendedName>
</protein>
<gene>
    <name evidence="2" type="ORF">VCR4J5_200122</name>
</gene>
<organism evidence="2 3">
    <name type="scientific">Vibrio crassostreae</name>
    <dbReference type="NCBI Taxonomy" id="246167"/>
    <lineage>
        <taxon>Bacteria</taxon>
        <taxon>Pseudomonadati</taxon>
        <taxon>Pseudomonadota</taxon>
        <taxon>Gammaproteobacteria</taxon>
        <taxon>Vibrionales</taxon>
        <taxon>Vibrionaceae</taxon>
        <taxon>Vibrio</taxon>
    </lineage>
</organism>
<accession>A0ABM9QTY3</accession>
<comment type="caution">
    <text evidence="2">The sequence shown here is derived from an EMBL/GenBank/DDBJ whole genome shotgun (WGS) entry which is preliminary data.</text>
</comment>
<proteinExistence type="predicted"/>
<dbReference type="EMBL" id="CCJX01000103">
    <property type="protein sequence ID" value="CDT33241.1"/>
    <property type="molecule type" value="Genomic_DNA"/>
</dbReference>
<feature type="signal peptide" evidence="1">
    <location>
        <begin position="1"/>
        <end position="20"/>
    </location>
</feature>
<keyword evidence="1" id="KW-0732">Signal</keyword>
<evidence type="ECO:0000313" key="2">
    <source>
        <dbReference type="EMBL" id="CDT33241.1"/>
    </source>
</evidence>
<dbReference type="RefSeq" id="WP_048660987.1">
    <property type="nucleotide sequence ID" value="NZ_CAWMAN010000098.1"/>
</dbReference>